<feature type="binding site" evidence="2">
    <location>
        <position position="84"/>
    </location>
    <ligand>
        <name>Mg(2+)</name>
        <dbReference type="ChEBI" id="CHEBI:18420"/>
        <label>1</label>
    </ligand>
</feature>
<dbReference type="GO" id="GO:0009229">
    <property type="term" value="P:thiamine diphosphate biosynthetic process"/>
    <property type="evidence" value="ECO:0007669"/>
    <property type="project" value="UniProtKB-UniRule"/>
</dbReference>
<dbReference type="GO" id="GO:0000287">
    <property type="term" value="F:magnesium ion binding"/>
    <property type="evidence" value="ECO:0007669"/>
    <property type="project" value="UniProtKB-UniRule"/>
</dbReference>
<dbReference type="KEGG" id="xop:PXO_04395"/>
<comment type="miscellaneous">
    <text evidence="2">Reaction mechanism of ThiL seems to utilize a direct, inline transfer of the gamma-phosphate of ATP to TMP rather than a phosphorylated enzyme intermediate.</text>
</comment>
<dbReference type="PIRSF" id="PIRSF005303">
    <property type="entry name" value="Thiam_monoph_kin"/>
    <property type="match status" value="1"/>
</dbReference>
<dbReference type="CDD" id="cd02194">
    <property type="entry name" value="ThiL"/>
    <property type="match status" value="1"/>
</dbReference>
<dbReference type="PANTHER" id="PTHR30270">
    <property type="entry name" value="THIAMINE-MONOPHOSPHATE KINASE"/>
    <property type="match status" value="1"/>
</dbReference>
<dbReference type="HAMAP" id="MF_02128">
    <property type="entry name" value="TMP_kinase"/>
    <property type="match status" value="1"/>
</dbReference>
<feature type="binding site" evidence="2">
    <location>
        <position position="92"/>
    </location>
    <ligand>
        <name>substrate</name>
    </ligand>
</feature>
<evidence type="ECO:0000259" key="4">
    <source>
        <dbReference type="Pfam" id="PF02769"/>
    </source>
</evidence>
<feature type="binding site" evidence="2">
    <location>
        <position position="184"/>
    </location>
    <ligand>
        <name>ATP</name>
        <dbReference type="ChEBI" id="CHEBI:30616"/>
    </ligand>
</feature>
<comment type="catalytic activity">
    <reaction evidence="2">
        <text>thiamine phosphate + ATP = thiamine diphosphate + ADP</text>
        <dbReference type="Rhea" id="RHEA:15913"/>
        <dbReference type="ChEBI" id="CHEBI:30616"/>
        <dbReference type="ChEBI" id="CHEBI:37575"/>
        <dbReference type="ChEBI" id="CHEBI:58937"/>
        <dbReference type="ChEBI" id="CHEBI:456216"/>
        <dbReference type="EC" id="2.7.4.16"/>
    </reaction>
</comment>
<dbReference type="Proteomes" id="UP000001740">
    <property type="component" value="Chromosome"/>
</dbReference>
<dbReference type="InterPro" id="IPR010918">
    <property type="entry name" value="PurM-like_C_dom"/>
</dbReference>
<dbReference type="InterPro" id="IPR016188">
    <property type="entry name" value="PurM-like_N"/>
</dbReference>
<dbReference type="EMBL" id="CP000967">
    <property type="protein sequence ID" value="ACD57667.1"/>
    <property type="molecule type" value="Genomic_DNA"/>
</dbReference>
<name>A0A0K0GHS6_XANOP</name>
<dbReference type="GO" id="GO:0009228">
    <property type="term" value="P:thiamine biosynthetic process"/>
    <property type="evidence" value="ECO:0007669"/>
    <property type="project" value="UniProtKB-KW"/>
</dbReference>
<dbReference type="GO" id="GO:0005524">
    <property type="term" value="F:ATP binding"/>
    <property type="evidence" value="ECO:0007669"/>
    <property type="project" value="UniProtKB-UniRule"/>
</dbReference>
<feature type="domain" description="PurM-like C-terminal" evidence="4">
    <location>
        <begin position="189"/>
        <end position="346"/>
    </location>
</feature>
<dbReference type="PANTHER" id="PTHR30270:SF0">
    <property type="entry name" value="THIAMINE-MONOPHOSPHATE KINASE"/>
    <property type="match status" value="1"/>
</dbReference>
<feature type="binding site" evidence="2">
    <location>
        <position position="113"/>
    </location>
    <ligand>
        <name>Mg(2+)</name>
        <dbReference type="ChEBI" id="CHEBI:18420"/>
        <label>3</label>
    </ligand>
</feature>
<keyword evidence="1 2" id="KW-0784">Thiamine biosynthesis</keyword>
<feature type="binding site" evidence="2">
    <location>
        <position position="68"/>
    </location>
    <ligand>
        <name>Mg(2+)</name>
        <dbReference type="ChEBI" id="CHEBI:18420"/>
        <label>4</label>
    </ligand>
</feature>
<feature type="domain" description="PurM-like N-terminal" evidence="3">
    <location>
        <begin position="66"/>
        <end position="176"/>
    </location>
</feature>
<feature type="binding site" evidence="2">
    <location>
        <position position="83"/>
    </location>
    <ligand>
        <name>Mg(2+)</name>
        <dbReference type="ChEBI" id="CHEBI:18420"/>
        <label>4</label>
    </ligand>
</feature>
<dbReference type="Pfam" id="PF00586">
    <property type="entry name" value="AIRS"/>
    <property type="match status" value="1"/>
</dbReference>
<comment type="caution">
    <text evidence="2">Lacks conserved residue(s) required for the propagation of feature annotation.</text>
</comment>
<dbReference type="UniPathway" id="UPA00060">
    <property type="reaction ID" value="UER00142"/>
</dbReference>
<feature type="binding site" evidence="2">
    <location>
        <position position="113"/>
    </location>
    <ligand>
        <name>Mg(2+)</name>
        <dbReference type="ChEBI" id="CHEBI:18420"/>
        <label>4</label>
    </ligand>
</feature>
<keyword evidence="2 5" id="KW-0418">Kinase</keyword>
<accession>A0A0K0GHS6</accession>
<organism evidence="5 6">
    <name type="scientific">Xanthomonas oryzae pv. oryzae (strain PXO99A)</name>
    <dbReference type="NCBI Taxonomy" id="360094"/>
    <lineage>
        <taxon>Bacteria</taxon>
        <taxon>Pseudomonadati</taxon>
        <taxon>Pseudomonadota</taxon>
        <taxon>Gammaproteobacteria</taxon>
        <taxon>Lysobacterales</taxon>
        <taxon>Lysobacteraceae</taxon>
        <taxon>Xanthomonas</taxon>
    </lineage>
</organism>
<feature type="binding site" evidence="2">
    <location>
        <position position="256"/>
    </location>
    <ligand>
        <name>ATP</name>
        <dbReference type="ChEBI" id="CHEBI:30616"/>
    </ligand>
</feature>
<dbReference type="InterPro" id="IPR036921">
    <property type="entry name" value="PurM-like_N_sf"/>
</dbReference>
<comment type="function">
    <text evidence="2">Catalyzes the ATP-dependent phosphorylation of thiamine-monophosphate (TMP) to form thiamine-pyrophosphate (TPP), the active form of vitamin B1.</text>
</comment>
<feature type="binding site" evidence="2">
    <location>
        <position position="85"/>
    </location>
    <ligand>
        <name>Mg(2+)</name>
        <dbReference type="ChEBI" id="CHEBI:18420"/>
        <label>1</label>
    </ligand>
</feature>
<evidence type="ECO:0000256" key="1">
    <source>
        <dbReference type="ARBA" id="ARBA00022977"/>
    </source>
</evidence>
<dbReference type="AlphaFoldDB" id="A0A0K0GHS6"/>
<dbReference type="EC" id="2.7.4.16" evidence="2"/>
<keyword evidence="2" id="KW-0547">Nucleotide-binding</keyword>
<feature type="binding site" evidence="2">
    <location>
        <begin position="159"/>
        <end position="160"/>
    </location>
    <ligand>
        <name>ATP</name>
        <dbReference type="ChEBI" id="CHEBI:30616"/>
    </ligand>
</feature>
<keyword evidence="2" id="KW-0808">Transferase</keyword>
<gene>
    <name evidence="2 5" type="primary">thiL</name>
    <name evidence="5" type="ordered locus">PXO_04395</name>
</gene>
<feature type="binding site" evidence="2">
    <location>
        <position position="85"/>
    </location>
    <ligand>
        <name>Mg(2+)</name>
        <dbReference type="ChEBI" id="CHEBI:18420"/>
        <label>2</label>
    </ligand>
</feature>
<dbReference type="GO" id="GO:0009030">
    <property type="term" value="F:thiamine-phosphate kinase activity"/>
    <property type="evidence" value="ECO:0007669"/>
    <property type="project" value="UniProtKB-UniRule"/>
</dbReference>
<dbReference type="Gene3D" id="3.90.650.10">
    <property type="entry name" value="PurM-like C-terminal domain"/>
    <property type="match status" value="1"/>
</dbReference>
<feature type="binding site" evidence="2">
    <location>
        <position position="254"/>
    </location>
    <ligand>
        <name>Mg(2+)</name>
        <dbReference type="ChEBI" id="CHEBI:18420"/>
        <label>3</label>
    </ligand>
</feature>
<dbReference type="Pfam" id="PF02769">
    <property type="entry name" value="AIRS_C"/>
    <property type="match status" value="1"/>
</dbReference>
<dbReference type="SUPFAM" id="SSF56042">
    <property type="entry name" value="PurM C-terminal domain-like"/>
    <property type="match status" value="1"/>
</dbReference>
<comment type="pathway">
    <text evidence="2">Cofactor biosynthesis; thiamine diphosphate biosynthesis; thiamine diphosphate from thiamine phosphate: step 1/1.</text>
</comment>
<evidence type="ECO:0000313" key="5">
    <source>
        <dbReference type="EMBL" id="ACD57667.1"/>
    </source>
</evidence>
<dbReference type="InterPro" id="IPR036676">
    <property type="entry name" value="PurM-like_C_sf"/>
</dbReference>
<dbReference type="SUPFAM" id="SSF55326">
    <property type="entry name" value="PurM N-terminal domain-like"/>
    <property type="match status" value="1"/>
</dbReference>
<dbReference type="HOGENOM" id="CLU_046964_3_0_6"/>
<evidence type="ECO:0000256" key="2">
    <source>
        <dbReference type="HAMAP-Rule" id="MF_02128"/>
    </source>
</evidence>
<dbReference type="NCBIfam" id="TIGR01379">
    <property type="entry name" value="thiL"/>
    <property type="match status" value="1"/>
</dbReference>
<evidence type="ECO:0000259" key="3">
    <source>
        <dbReference type="Pfam" id="PF00586"/>
    </source>
</evidence>
<keyword evidence="2" id="KW-0479">Metal-binding</keyword>
<dbReference type="eggNOG" id="COG0611">
    <property type="taxonomic scope" value="Bacteria"/>
</dbReference>
<proteinExistence type="inferred from homology"/>
<evidence type="ECO:0000313" key="6">
    <source>
        <dbReference type="Proteomes" id="UP000001740"/>
    </source>
</evidence>
<feature type="binding site" evidence="2">
    <location>
        <position position="257"/>
    </location>
    <ligand>
        <name>Mg(2+)</name>
        <dbReference type="ChEBI" id="CHEBI:18420"/>
        <label>5</label>
    </ligand>
</feature>
<protein>
    <recommendedName>
        <fullName evidence="2">Thiamine-monophosphate kinase</fullName>
        <shortName evidence="2">TMP kinase</shortName>
        <shortName evidence="2">Thiamine-phosphate kinase</shortName>
        <ecNumber evidence="2">2.7.4.16</ecNumber>
    </recommendedName>
</protein>
<sequence length="365" mass="38550">MSYAISALRIIWWAGGKQSCRTSQRLLRRIPNAQSPLPAPQMPEFDLIARLRVRIAARADVPLGIGDDAALLHPPAGEQLAITTDTLNAGVHFPQETRADDLGWKTLAVNLSDLAAMGAQPRWCTLSLSLPHDDAAWVDLFADGFFALADAHDIVLVGGDTTRGPLSCAVTAIGSVPPSAALRRDGARIGDDVWVTGAPGEAAAALALWQAGQLDVTCAAADPLHEQWRSRLLRPQPRVQAGLRLRGLAHACVDISDGLLADLGHLCDRSGVGAQLALAALPAMPRSAGTSVAQCPGWQLGGGDDYELCFTAAPQHRAAVAQAMEFAEVAATRIGQIVATPGVVVHDADGNPWQPLRRGYQHFVG</sequence>
<dbReference type="InterPro" id="IPR006283">
    <property type="entry name" value="ThiL-like"/>
</dbReference>
<comment type="similarity">
    <text evidence="2">Belongs to the thiamine-monophosphate kinase family.</text>
</comment>
<feature type="binding site" evidence="2">
    <location>
        <position position="160"/>
    </location>
    <ligand>
        <name>Mg(2+)</name>
        <dbReference type="ChEBI" id="CHEBI:18420"/>
        <label>1</label>
    </ligand>
</feature>
<feature type="binding site" evidence="2">
    <location>
        <position position="360"/>
    </location>
    <ligand>
        <name>substrate</name>
    </ligand>
</feature>
<keyword evidence="2" id="KW-0460">Magnesium</keyword>
<dbReference type="Gene3D" id="3.30.1330.10">
    <property type="entry name" value="PurM-like, N-terminal domain"/>
    <property type="match status" value="1"/>
</dbReference>
<feature type="binding site" evidence="2">
    <location>
        <position position="304"/>
    </location>
    <ligand>
        <name>substrate</name>
    </ligand>
</feature>
<reference evidence="5 6" key="1">
    <citation type="journal article" date="2008" name="BMC Genomics">
        <title>Genome sequence and rapid evolution of the rice pathogen Xanthomonas oryzae pv. oryzae PXO99A.</title>
        <authorList>
            <person name="Salzberg S.L."/>
            <person name="Sommer D.D."/>
            <person name="Schatz M.C."/>
            <person name="Phillippy A.M."/>
            <person name="Rabinowicz P.D."/>
            <person name="Tsuge S."/>
            <person name="Furutani A."/>
            <person name="Ochiai H."/>
            <person name="Delcher A.L."/>
            <person name="Kelley D."/>
            <person name="Madupu R."/>
            <person name="Puiu D."/>
            <person name="Radune D."/>
            <person name="Shumway M."/>
            <person name="Trapnell C."/>
            <person name="Aparna G."/>
            <person name="Jha G."/>
            <person name="Pandey A."/>
            <person name="Patil P.B."/>
            <person name="Ishihara H."/>
            <person name="Meyer D.F."/>
            <person name="Szurek B."/>
            <person name="Verdier V."/>
            <person name="Koebnik R."/>
            <person name="Dow J.M."/>
            <person name="Ryan R.P."/>
            <person name="Hirata H."/>
            <person name="Tsuyumu S."/>
            <person name="Won Lee S."/>
            <person name="Seo Y.S."/>
            <person name="Sriariyanum M."/>
            <person name="Ronald P.C."/>
            <person name="Sonti R.V."/>
            <person name="Van Sluys M.A."/>
            <person name="Leach J.E."/>
            <person name="White F.F."/>
            <person name="Bogdanove A.J."/>
        </authorList>
    </citation>
    <scope>NUCLEOTIDE SEQUENCE [LARGE SCALE GENOMIC DNA]</scope>
    <source>
        <strain evidence="5 6">PXO99A</strain>
    </source>
</reference>
<keyword evidence="2" id="KW-0067">ATP-binding</keyword>
<feature type="binding site" evidence="2">
    <location>
        <position position="113"/>
    </location>
    <ligand>
        <name>Mg(2+)</name>
        <dbReference type="ChEBI" id="CHEBI:18420"/>
        <label>2</label>
    </ligand>
</feature>
<feature type="binding site" evidence="2">
    <location>
        <position position="68"/>
    </location>
    <ligand>
        <name>Mg(2+)</name>
        <dbReference type="ChEBI" id="CHEBI:18420"/>
        <label>3</label>
    </ligand>
</feature>